<feature type="domain" description="N-acetyltransferase" evidence="1">
    <location>
        <begin position="1"/>
        <end position="161"/>
    </location>
</feature>
<accession>A0ABU8K9S1</accession>
<proteinExistence type="predicted"/>
<reference evidence="2 3" key="1">
    <citation type="submission" date="2022-12" db="EMBL/GenBank/DDBJ databases">
        <authorList>
            <person name="Muema E."/>
        </authorList>
    </citation>
    <scope>NUCLEOTIDE SEQUENCE [LARGE SCALE GENOMIC DNA]</scope>
    <source>
        <strain evidence="3">1330</strain>
    </source>
</reference>
<dbReference type="RefSeq" id="WP_337092285.1">
    <property type="nucleotide sequence ID" value="NZ_JAPYKO010000003.1"/>
</dbReference>
<name>A0ABU8K9S1_9HYPH</name>
<dbReference type="Gene3D" id="3.40.630.30">
    <property type="match status" value="1"/>
</dbReference>
<evidence type="ECO:0000259" key="1">
    <source>
        <dbReference type="PROSITE" id="PS51186"/>
    </source>
</evidence>
<evidence type="ECO:0000313" key="3">
    <source>
        <dbReference type="Proteomes" id="UP001366503"/>
    </source>
</evidence>
<evidence type="ECO:0000313" key="2">
    <source>
        <dbReference type="EMBL" id="MEI9401963.1"/>
    </source>
</evidence>
<comment type="caution">
    <text evidence="2">The sequence shown here is derived from an EMBL/GenBank/DDBJ whole genome shotgun (WGS) entry which is preliminary data.</text>
</comment>
<gene>
    <name evidence="2" type="ORF">O7A05_07215</name>
</gene>
<sequence>MFRRATYTDANGMAKIYNQAMKPGIFAISQIAPDTHNERVAWLKEHQDSYPAFVYEIDRTMIGWCSLSRFSVRAEYMDIAETSRYIDESHRGKGIGKLMHAKLIEVATILGFRILVSRVGERNAMSLRSSEHFFRRVVVLHEAVRIHNEWHNDVWLWKKLR</sequence>
<dbReference type="Proteomes" id="UP001366503">
    <property type="component" value="Unassembled WGS sequence"/>
</dbReference>
<protein>
    <submittedName>
        <fullName evidence="2">GNAT family N-acetyltransferase</fullName>
    </submittedName>
</protein>
<organism evidence="2 3">
    <name type="scientific">Mesorhizobium argentiipisi</name>
    <dbReference type="NCBI Taxonomy" id="3015175"/>
    <lineage>
        <taxon>Bacteria</taxon>
        <taxon>Pseudomonadati</taxon>
        <taxon>Pseudomonadota</taxon>
        <taxon>Alphaproteobacteria</taxon>
        <taxon>Hyphomicrobiales</taxon>
        <taxon>Phyllobacteriaceae</taxon>
        <taxon>Mesorhizobium</taxon>
    </lineage>
</organism>
<dbReference type="Pfam" id="PF13302">
    <property type="entry name" value="Acetyltransf_3"/>
    <property type="match status" value="1"/>
</dbReference>
<keyword evidence="3" id="KW-1185">Reference proteome</keyword>
<dbReference type="SUPFAM" id="SSF55729">
    <property type="entry name" value="Acyl-CoA N-acyltransferases (Nat)"/>
    <property type="match status" value="1"/>
</dbReference>
<dbReference type="CDD" id="cd04301">
    <property type="entry name" value="NAT_SF"/>
    <property type="match status" value="1"/>
</dbReference>
<dbReference type="PROSITE" id="PS51186">
    <property type="entry name" value="GNAT"/>
    <property type="match status" value="1"/>
</dbReference>
<dbReference type="InterPro" id="IPR000182">
    <property type="entry name" value="GNAT_dom"/>
</dbReference>
<dbReference type="InterPro" id="IPR016181">
    <property type="entry name" value="Acyl_CoA_acyltransferase"/>
</dbReference>
<dbReference type="EMBL" id="JAPYKO010000003">
    <property type="protein sequence ID" value="MEI9401963.1"/>
    <property type="molecule type" value="Genomic_DNA"/>
</dbReference>